<dbReference type="GO" id="GO:0005886">
    <property type="term" value="C:plasma membrane"/>
    <property type="evidence" value="ECO:0007669"/>
    <property type="project" value="UniProtKB-SubCell"/>
</dbReference>
<dbReference type="EMBL" id="CP003659">
    <property type="protein sequence ID" value="AFZ56034.1"/>
    <property type="molecule type" value="Genomic_DNA"/>
</dbReference>
<keyword evidence="2 9" id="KW-1003">Cell membrane</keyword>
<dbReference type="Pfam" id="PF03814">
    <property type="entry name" value="KdpA"/>
    <property type="match status" value="1"/>
</dbReference>
<protein>
    <recommendedName>
        <fullName evidence="9">Potassium-transporting ATPase potassium-binding subunit</fullName>
    </recommendedName>
    <alternativeName>
        <fullName evidence="9">ATP phosphohydrolase [potassium-transporting] A chain</fullName>
    </alternativeName>
    <alternativeName>
        <fullName evidence="9">Potassium-binding and translocating subunit A</fullName>
    </alternativeName>
    <alternativeName>
        <fullName evidence="9">Potassium-translocating ATPase A chain</fullName>
    </alternativeName>
</protein>
<dbReference type="PANTHER" id="PTHR30607:SF2">
    <property type="entry name" value="POTASSIUM-TRANSPORTING ATPASE POTASSIUM-BINDING SUBUNIT"/>
    <property type="match status" value="1"/>
</dbReference>
<feature type="transmembrane region" description="Helical" evidence="9">
    <location>
        <begin position="524"/>
        <end position="547"/>
    </location>
</feature>
<evidence type="ECO:0000256" key="1">
    <source>
        <dbReference type="ARBA" id="ARBA00022448"/>
    </source>
</evidence>
<comment type="function">
    <text evidence="9">Part of the high-affinity ATP-driven potassium transport (or Kdp) system, which catalyzes the hydrolysis of ATP coupled with the electrogenic transport of potassium into the cytoplasm. This subunit binds the periplasmic potassium ions and delivers the ions to the membrane domain of KdpB through an intramembrane tunnel.</text>
</comment>
<comment type="subunit">
    <text evidence="9">The system is composed of three essential subunits: KdpA, KdpB and KdpC.</text>
</comment>
<dbReference type="OrthoDB" id="9763796at2"/>
<feature type="transmembrane region" description="Helical" evidence="9">
    <location>
        <begin position="253"/>
        <end position="273"/>
    </location>
</feature>
<proteinExistence type="inferred from homology"/>
<feature type="transmembrane region" description="Helical" evidence="9">
    <location>
        <begin position="378"/>
        <end position="397"/>
    </location>
</feature>
<feature type="transmembrane region" description="Helical" evidence="9">
    <location>
        <begin position="418"/>
        <end position="439"/>
    </location>
</feature>
<dbReference type="HOGENOM" id="CLU_018614_3_0_3"/>
<evidence type="ECO:0000256" key="6">
    <source>
        <dbReference type="ARBA" id="ARBA00022989"/>
    </source>
</evidence>
<dbReference type="Proteomes" id="UP000010474">
    <property type="component" value="Chromosome"/>
</dbReference>
<comment type="similarity">
    <text evidence="9">Belongs to the KdpA family.</text>
</comment>
<keyword evidence="7 9" id="KW-0406">Ion transport</keyword>
<dbReference type="PATRIC" id="fig|272123.3.peg.471"/>
<gene>
    <name evidence="9" type="primary">kdpA</name>
    <name evidence="10" type="ordered locus">Anacy_0434</name>
</gene>
<keyword evidence="6 9" id="KW-1133">Transmembrane helix</keyword>
<dbReference type="GO" id="GO:0008556">
    <property type="term" value="F:P-type potassium transmembrane transporter activity"/>
    <property type="evidence" value="ECO:0007669"/>
    <property type="project" value="InterPro"/>
</dbReference>
<evidence type="ECO:0000256" key="7">
    <source>
        <dbReference type="ARBA" id="ARBA00023065"/>
    </source>
</evidence>
<keyword evidence="1 9" id="KW-0813">Transport</keyword>
<comment type="subcellular location">
    <subcellularLocation>
        <location evidence="9">Cell inner membrane</location>
        <topology evidence="9">Multi-pass membrane protein</topology>
    </subcellularLocation>
</comment>
<dbReference type="PIRSF" id="PIRSF001294">
    <property type="entry name" value="K_ATPaseA"/>
    <property type="match status" value="1"/>
</dbReference>
<evidence type="ECO:0000256" key="8">
    <source>
        <dbReference type="ARBA" id="ARBA00023136"/>
    </source>
</evidence>
<keyword evidence="4 9" id="KW-0812">Transmembrane</keyword>
<evidence type="ECO:0000313" key="10">
    <source>
        <dbReference type="EMBL" id="AFZ56034.1"/>
    </source>
</evidence>
<name>K9ZBC6_ANACC</name>
<dbReference type="RefSeq" id="WP_015212689.1">
    <property type="nucleotide sequence ID" value="NC_019771.1"/>
</dbReference>
<keyword evidence="5 9" id="KW-0630">Potassium</keyword>
<sequence>MGQGFLQIALTLSIVIFITPKLGRYIAKVFLGESTILDVIMNPIEKILYILVGVRKNDEMTGWQYIRAVLCSNLVMGIFVYAVLHYQRLLPWNPNGFGVMRWDTLLHTTISFLTNTDQQHYIGETTLSYFSQIAALGFLMFTSAATGLAVGIAFIRGLTGRKLGNFYVDLTRAITRILLPLSIIGAIALIALGVPQTLDQTLVIQTLEGGTQYIARGPVASFESIKMLGENGGGFFAANSAHPFENPNGASNLLEIIAMLSIPTSLIYTYGVFANNLKQTWLLFWMVFVIFVILIWMTAVGEMQGNPLINKIVSAEIPNLEGKELRFGWAETALWAVTTTATMCGAVNGMHDSLMPQGVFSTLFNLFLQIIWGGQGTGTAYLFIYLILTVFLTGLMVGRTPEFFGRKIEKREIVLASVVLLIHPILVLIPSAIALAYPISLSGISNPSFHGISQVVYEYASAAANNGSGLEGLKDNTLWWNLSSSFSILAGRYIPIIAILLLADSMSGKPKVTETRATLKTDSLMFTSITAGVTIILGILTFFPVLALGPIAEAFKLASGN</sequence>
<dbReference type="PANTHER" id="PTHR30607">
    <property type="entry name" value="POTASSIUM-TRANSPORTING ATPASE A CHAIN"/>
    <property type="match status" value="1"/>
</dbReference>
<dbReference type="HAMAP" id="MF_00275">
    <property type="entry name" value="KdpA"/>
    <property type="match status" value="1"/>
</dbReference>
<keyword evidence="11" id="KW-1185">Reference proteome</keyword>
<feature type="transmembrane region" description="Helical" evidence="9">
    <location>
        <begin position="6"/>
        <end position="23"/>
    </location>
</feature>
<feature type="transmembrane region" description="Helical" evidence="9">
    <location>
        <begin position="65"/>
        <end position="84"/>
    </location>
</feature>
<dbReference type="NCBIfam" id="TIGR00680">
    <property type="entry name" value="kdpA"/>
    <property type="match status" value="1"/>
</dbReference>
<feature type="transmembrane region" description="Helical" evidence="9">
    <location>
        <begin position="133"/>
        <end position="155"/>
    </location>
</feature>
<keyword evidence="9" id="KW-0997">Cell inner membrane</keyword>
<dbReference type="InterPro" id="IPR004623">
    <property type="entry name" value="KdpA"/>
</dbReference>
<dbReference type="AlphaFoldDB" id="K9ZBC6"/>
<dbReference type="eggNOG" id="COG2060">
    <property type="taxonomic scope" value="Bacteria"/>
</dbReference>
<dbReference type="STRING" id="272123.Anacy_0434"/>
<accession>K9ZBC6</accession>
<evidence type="ECO:0000313" key="11">
    <source>
        <dbReference type="Proteomes" id="UP000010474"/>
    </source>
</evidence>
<keyword evidence="8 9" id="KW-0472">Membrane</keyword>
<evidence type="ECO:0000256" key="5">
    <source>
        <dbReference type="ARBA" id="ARBA00022958"/>
    </source>
</evidence>
<feature type="transmembrane region" description="Helical" evidence="9">
    <location>
        <begin position="176"/>
        <end position="194"/>
    </location>
</feature>
<dbReference type="GO" id="GO:0030955">
    <property type="term" value="F:potassium ion binding"/>
    <property type="evidence" value="ECO:0007669"/>
    <property type="project" value="UniProtKB-UniRule"/>
</dbReference>
<feature type="transmembrane region" description="Helical" evidence="9">
    <location>
        <begin position="478"/>
        <end position="503"/>
    </location>
</feature>
<reference evidence="11" key="1">
    <citation type="journal article" date="2013" name="Proc. Natl. Acad. Sci. U.S.A.">
        <title>Improving the coverage of the cyanobacterial phylum using diversity-driven genome sequencing.</title>
        <authorList>
            <person name="Shih P.M."/>
            <person name="Wu D."/>
            <person name="Latifi A."/>
            <person name="Axen S.D."/>
            <person name="Fewer D.P."/>
            <person name="Talla E."/>
            <person name="Calteau A."/>
            <person name="Cai F."/>
            <person name="Tandeau de Marsac N."/>
            <person name="Rippka R."/>
            <person name="Herdman M."/>
            <person name="Sivonen K."/>
            <person name="Coursin T."/>
            <person name="Laurent T."/>
            <person name="Goodwin L."/>
            <person name="Nolan M."/>
            <person name="Davenport K.W."/>
            <person name="Han C.S."/>
            <person name="Rubin E.M."/>
            <person name="Eisen J.A."/>
            <person name="Woyke T."/>
            <person name="Gugger M."/>
            <person name="Kerfeld C.A."/>
        </authorList>
    </citation>
    <scope>NUCLEOTIDE SEQUENCE [LARGE SCALE GENOMIC DNA]</scope>
    <source>
        <strain evidence="11">ATCC 27899 / PCC 7122</strain>
    </source>
</reference>
<evidence type="ECO:0000256" key="4">
    <source>
        <dbReference type="ARBA" id="ARBA00022692"/>
    </source>
</evidence>
<organism evidence="10 11">
    <name type="scientific">Anabaena cylindrica (strain ATCC 27899 / PCC 7122)</name>
    <dbReference type="NCBI Taxonomy" id="272123"/>
    <lineage>
        <taxon>Bacteria</taxon>
        <taxon>Bacillati</taxon>
        <taxon>Cyanobacteriota</taxon>
        <taxon>Cyanophyceae</taxon>
        <taxon>Nostocales</taxon>
        <taxon>Nostocaceae</taxon>
        <taxon>Anabaena</taxon>
    </lineage>
</organism>
<dbReference type="KEGG" id="acy:Anacy_0434"/>
<evidence type="ECO:0000256" key="3">
    <source>
        <dbReference type="ARBA" id="ARBA00022538"/>
    </source>
</evidence>
<keyword evidence="3 9" id="KW-0633">Potassium transport</keyword>
<evidence type="ECO:0000256" key="9">
    <source>
        <dbReference type="HAMAP-Rule" id="MF_00275"/>
    </source>
</evidence>
<evidence type="ECO:0000256" key="2">
    <source>
        <dbReference type="ARBA" id="ARBA00022475"/>
    </source>
</evidence>
<feature type="transmembrane region" description="Helical" evidence="9">
    <location>
        <begin position="280"/>
        <end position="299"/>
    </location>
</feature>